<dbReference type="AlphaFoldDB" id="X1U111"/>
<gene>
    <name evidence="1" type="ORF">S12H4_38597</name>
</gene>
<organism evidence="1">
    <name type="scientific">marine sediment metagenome</name>
    <dbReference type="NCBI Taxonomy" id="412755"/>
    <lineage>
        <taxon>unclassified sequences</taxon>
        <taxon>metagenomes</taxon>
        <taxon>ecological metagenomes</taxon>
    </lineage>
</organism>
<protein>
    <submittedName>
        <fullName evidence="1">Uncharacterized protein</fullName>
    </submittedName>
</protein>
<proteinExistence type="predicted"/>
<reference evidence="1" key="1">
    <citation type="journal article" date="2014" name="Front. Microbiol.">
        <title>High frequency of phylogenetically diverse reductive dehalogenase-homologous genes in deep subseafloor sedimentary metagenomes.</title>
        <authorList>
            <person name="Kawai M."/>
            <person name="Futagami T."/>
            <person name="Toyoda A."/>
            <person name="Takaki Y."/>
            <person name="Nishi S."/>
            <person name="Hori S."/>
            <person name="Arai W."/>
            <person name="Tsubouchi T."/>
            <person name="Morono Y."/>
            <person name="Uchiyama I."/>
            <person name="Ito T."/>
            <person name="Fujiyama A."/>
            <person name="Inagaki F."/>
            <person name="Takami H."/>
        </authorList>
    </citation>
    <scope>NUCLEOTIDE SEQUENCE</scope>
    <source>
        <strain evidence="1">Expedition CK06-06</strain>
    </source>
</reference>
<comment type="caution">
    <text evidence="1">The sequence shown here is derived from an EMBL/GenBank/DDBJ whole genome shotgun (WGS) entry which is preliminary data.</text>
</comment>
<feature type="non-terminal residue" evidence="1">
    <location>
        <position position="1"/>
    </location>
</feature>
<dbReference type="EMBL" id="BARW01023249">
    <property type="protein sequence ID" value="GAI93505.1"/>
    <property type="molecule type" value="Genomic_DNA"/>
</dbReference>
<evidence type="ECO:0000313" key="1">
    <source>
        <dbReference type="EMBL" id="GAI93505.1"/>
    </source>
</evidence>
<accession>X1U111</accession>
<name>X1U111_9ZZZZ</name>
<sequence length="53" mass="6289">YYYQLNYEDLMYKVKLIDCFPNEMESLTALAFPCPNPESFTGYNLPVPFITKR</sequence>